<dbReference type="Proteomes" id="UP000634136">
    <property type="component" value="Unassembled WGS sequence"/>
</dbReference>
<name>A0A834X7Y3_9FABA</name>
<sequence length="92" mass="10113">MAGEISFECNEEDSNDFDNVDPVVIITDIINGYKVNRTLLRAARGRNPKLSNGHNEADDSRVNQPSIFIPLTATINSGSFFTFGETDEGFVS</sequence>
<protein>
    <submittedName>
        <fullName evidence="1">Uncharacterized protein</fullName>
    </submittedName>
</protein>
<accession>A0A834X7Y3</accession>
<proteinExistence type="predicted"/>
<evidence type="ECO:0000313" key="2">
    <source>
        <dbReference type="Proteomes" id="UP000634136"/>
    </source>
</evidence>
<dbReference type="AlphaFoldDB" id="A0A834X7Y3"/>
<keyword evidence="2" id="KW-1185">Reference proteome</keyword>
<comment type="caution">
    <text evidence="1">The sequence shown here is derived from an EMBL/GenBank/DDBJ whole genome shotgun (WGS) entry which is preliminary data.</text>
</comment>
<evidence type="ECO:0000313" key="1">
    <source>
        <dbReference type="EMBL" id="KAF7839680.1"/>
    </source>
</evidence>
<dbReference type="EMBL" id="JAAIUW010000003">
    <property type="protein sequence ID" value="KAF7839680.1"/>
    <property type="molecule type" value="Genomic_DNA"/>
</dbReference>
<organism evidence="1 2">
    <name type="scientific">Senna tora</name>
    <dbReference type="NCBI Taxonomy" id="362788"/>
    <lineage>
        <taxon>Eukaryota</taxon>
        <taxon>Viridiplantae</taxon>
        <taxon>Streptophyta</taxon>
        <taxon>Embryophyta</taxon>
        <taxon>Tracheophyta</taxon>
        <taxon>Spermatophyta</taxon>
        <taxon>Magnoliopsida</taxon>
        <taxon>eudicotyledons</taxon>
        <taxon>Gunneridae</taxon>
        <taxon>Pentapetalae</taxon>
        <taxon>rosids</taxon>
        <taxon>fabids</taxon>
        <taxon>Fabales</taxon>
        <taxon>Fabaceae</taxon>
        <taxon>Caesalpinioideae</taxon>
        <taxon>Cassia clade</taxon>
        <taxon>Senna</taxon>
    </lineage>
</organism>
<reference evidence="1" key="1">
    <citation type="submission" date="2020-09" db="EMBL/GenBank/DDBJ databases">
        <title>Genome-Enabled Discovery of Anthraquinone Biosynthesis in Senna tora.</title>
        <authorList>
            <person name="Kang S.-H."/>
            <person name="Pandey R.P."/>
            <person name="Lee C.-M."/>
            <person name="Sim J.-S."/>
            <person name="Jeong J.-T."/>
            <person name="Choi B.-S."/>
            <person name="Jung M."/>
            <person name="Ginzburg D."/>
            <person name="Zhao K."/>
            <person name="Won S.Y."/>
            <person name="Oh T.-J."/>
            <person name="Yu Y."/>
            <person name="Kim N.-H."/>
            <person name="Lee O.R."/>
            <person name="Lee T.-H."/>
            <person name="Bashyal P."/>
            <person name="Kim T.-S."/>
            <person name="Lee W.-H."/>
            <person name="Kawkins C."/>
            <person name="Kim C.-K."/>
            <person name="Kim J.S."/>
            <person name="Ahn B.O."/>
            <person name="Rhee S.Y."/>
            <person name="Sohng J.K."/>
        </authorList>
    </citation>
    <scope>NUCLEOTIDE SEQUENCE</scope>
    <source>
        <tissue evidence="1">Leaf</tissue>
    </source>
</reference>
<gene>
    <name evidence="1" type="ORF">G2W53_008162</name>
</gene>